<dbReference type="AlphaFoldDB" id="A0AAV6KAQ9"/>
<evidence type="ECO:0000259" key="1">
    <source>
        <dbReference type="Pfam" id="PF13456"/>
    </source>
</evidence>
<proteinExistence type="predicted"/>
<dbReference type="GO" id="GO:0004523">
    <property type="term" value="F:RNA-DNA hybrid ribonuclease activity"/>
    <property type="evidence" value="ECO:0007669"/>
    <property type="project" value="InterPro"/>
</dbReference>
<dbReference type="InterPro" id="IPR002156">
    <property type="entry name" value="RNaseH_domain"/>
</dbReference>
<name>A0AAV6KAQ9_9ERIC</name>
<feature type="domain" description="RNase H type-1" evidence="1">
    <location>
        <begin position="81"/>
        <end position="158"/>
    </location>
</feature>
<evidence type="ECO:0000313" key="3">
    <source>
        <dbReference type="Proteomes" id="UP000823749"/>
    </source>
</evidence>
<gene>
    <name evidence="2" type="ORF">RHGRI_014729</name>
</gene>
<protein>
    <recommendedName>
        <fullName evidence="1">RNase H type-1 domain-containing protein</fullName>
    </recommendedName>
</protein>
<reference evidence="2" key="1">
    <citation type="submission" date="2020-08" db="EMBL/GenBank/DDBJ databases">
        <title>Plant Genome Project.</title>
        <authorList>
            <person name="Zhang R.-G."/>
        </authorList>
    </citation>
    <scope>NUCLEOTIDE SEQUENCE</scope>
    <source>
        <strain evidence="2">WSP0</strain>
        <tissue evidence="2">Leaf</tissue>
    </source>
</reference>
<accession>A0AAV6KAQ9</accession>
<organism evidence="2 3">
    <name type="scientific">Rhododendron griersonianum</name>
    <dbReference type="NCBI Taxonomy" id="479676"/>
    <lineage>
        <taxon>Eukaryota</taxon>
        <taxon>Viridiplantae</taxon>
        <taxon>Streptophyta</taxon>
        <taxon>Embryophyta</taxon>
        <taxon>Tracheophyta</taxon>
        <taxon>Spermatophyta</taxon>
        <taxon>Magnoliopsida</taxon>
        <taxon>eudicotyledons</taxon>
        <taxon>Gunneridae</taxon>
        <taxon>Pentapetalae</taxon>
        <taxon>asterids</taxon>
        <taxon>Ericales</taxon>
        <taxon>Ericaceae</taxon>
        <taxon>Ericoideae</taxon>
        <taxon>Rhodoreae</taxon>
        <taxon>Rhododendron</taxon>
    </lineage>
</organism>
<evidence type="ECO:0000313" key="2">
    <source>
        <dbReference type="EMBL" id="KAG5549491.1"/>
    </source>
</evidence>
<sequence length="198" mass="21959">MAEGISVLWAVWRARNRLVFDGGSDGVEWGIQLAVSMRNDMWSCWGRAAKDGVGGQNGLSNQFVSGSCNQGVQGWIPKFLVDGARCKQSLRGAAAWVSLSALSFVQEKNVRSAFASSALMVEAVAVLDALRWALGIRFRRVEVLTDCLVLVQSLWCMEHAESLRCMERPESLRCMERADVFVKPVLRDMLGLMFLLVD</sequence>
<dbReference type="Gene3D" id="3.30.420.10">
    <property type="entry name" value="Ribonuclease H-like superfamily/Ribonuclease H"/>
    <property type="match status" value="1"/>
</dbReference>
<comment type="caution">
    <text evidence="2">The sequence shown here is derived from an EMBL/GenBank/DDBJ whole genome shotgun (WGS) entry which is preliminary data.</text>
</comment>
<dbReference type="EMBL" id="JACTNZ010000005">
    <property type="protein sequence ID" value="KAG5549491.1"/>
    <property type="molecule type" value="Genomic_DNA"/>
</dbReference>
<dbReference type="Proteomes" id="UP000823749">
    <property type="component" value="Chromosome 5"/>
</dbReference>
<keyword evidence="3" id="KW-1185">Reference proteome</keyword>
<dbReference type="GO" id="GO:0003676">
    <property type="term" value="F:nucleic acid binding"/>
    <property type="evidence" value="ECO:0007669"/>
    <property type="project" value="InterPro"/>
</dbReference>
<dbReference type="InterPro" id="IPR036397">
    <property type="entry name" value="RNaseH_sf"/>
</dbReference>
<dbReference type="Pfam" id="PF13456">
    <property type="entry name" value="RVT_3"/>
    <property type="match status" value="1"/>
</dbReference>